<evidence type="ECO:0000256" key="1">
    <source>
        <dbReference type="ARBA" id="ARBA00022500"/>
    </source>
</evidence>
<organism evidence="3 4">
    <name type="scientific">Faecalicatena contorta</name>
    <dbReference type="NCBI Taxonomy" id="39482"/>
    <lineage>
        <taxon>Bacteria</taxon>
        <taxon>Bacillati</taxon>
        <taxon>Bacillota</taxon>
        <taxon>Clostridia</taxon>
        <taxon>Lachnospirales</taxon>
        <taxon>Lachnospiraceae</taxon>
        <taxon>Faecalicatena</taxon>
    </lineage>
</organism>
<dbReference type="RefSeq" id="WP_109708375.1">
    <property type="nucleotide sequence ID" value="NZ_QGDS01000001.1"/>
</dbReference>
<dbReference type="PANTHER" id="PTHR39452:SF1">
    <property type="entry name" value="CHEY-P PHOSPHATASE CHEX"/>
    <property type="match status" value="1"/>
</dbReference>
<dbReference type="GO" id="GO:0006935">
    <property type="term" value="P:chemotaxis"/>
    <property type="evidence" value="ECO:0007669"/>
    <property type="project" value="UniProtKB-KW"/>
</dbReference>
<dbReference type="InterPro" id="IPR038756">
    <property type="entry name" value="CheX-like"/>
</dbReference>
<keyword evidence="1" id="KW-0145">Chemotaxis</keyword>
<keyword evidence="4" id="KW-1185">Reference proteome</keyword>
<gene>
    <name evidence="3" type="ORF">SAMN05216529_101240</name>
</gene>
<dbReference type="PANTHER" id="PTHR39452">
    <property type="entry name" value="CHEY-P PHOSPHATASE CHEX"/>
    <property type="match status" value="1"/>
</dbReference>
<dbReference type="AlphaFoldDB" id="A0A316A2J2"/>
<protein>
    <submittedName>
        <fullName evidence="3">Chemotaxis protein CheX</fullName>
    </submittedName>
</protein>
<dbReference type="Proteomes" id="UP000254051">
    <property type="component" value="Unassembled WGS sequence"/>
</dbReference>
<dbReference type="Pfam" id="PF13690">
    <property type="entry name" value="CheX"/>
    <property type="match status" value="1"/>
</dbReference>
<dbReference type="EMBL" id="UHJJ01000001">
    <property type="protein sequence ID" value="SUQ12349.1"/>
    <property type="molecule type" value="Genomic_DNA"/>
</dbReference>
<dbReference type="SUPFAM" id="SSF103039">
    <property type="entry name" value="CheC-like"/>
    <property type="match status" value="1"/>
</dbReference>
<dbReference type="Gene3D" id="3.40.1550.10">
    <property type="entry name" value="CheC-like"/>
    <property type="match status" value="1"/>
</dbReference>
<evidence type="ECO:0000259" key="2">
    <source>
        <dbReference type="Pfam" id="PF13690"/>
    </source>
</evidence>
<proteinExistence type="predicted"/>
<dbReference type="InterPro" id="IPR028976">
    <property type="entry name" value="CheC-like_sf"/>
</dbReference>
<dbReference type="OrthoDB" id="9788100at2"/>
<accession>A0A316A2J2</accession>
<feature type="domain" description="Chemotaxis phosphatase CheX-like" evidence="2">
    <location>
        <begin position="42"/>
        <end position="123"/>
    </location>
</feature>
<dbReference type="CDD" id="cd17906">
    <property type="entry name" value="CheX"/>
    <property type="match status" value="1"/>
</dbReference>
<reference evidence="4" key="1">
    <citation type="submission" date="2017-07" db="EMBL/GenBank/DDBJ databases">
        <authorList>
            <person name="Varghese N."/>
            <person name="Submissions S."/>
        </authorList>
    </citation>
    <scope>NUCLEOTIDE SEQUENCE [LARGE SCALE GENOMIC DNA]</scope>
    <source>
        <strain evidence="4">NLAE-zl-C134</strain>
    </source>
</reference>
<dbReference type="InterPro" id="IPR028051">
    <property type="entry name" value="CheX-like_dom"/>
</dbReference>
<sequence>MNNKLYAPFMEATRNVFQLMLDLSDVSGRVVESFEYEEGVDVSIGVVGDFVGEVIYRFPSDTSLNMVNIMSGMEISSVDEFVTSAISEIANIISGNVLTELAQNDMKCDILPPAVCNPDNGKTYELMTSCLISTAAGNMGLDIRLNQA</sequence>
<name>A0A316A2J2_9FIRM</name>
<evidence type="ECO:0000313" key="4">
    <source>
        <dbReference type="Proteomes" id="UP000254051"/>
    </source>
</evidence>
<evidence type="ECO:0000313" key="3">
    <source>
        <dbReference type="EMBL" id="SUQ12349.1"/>
    </source>
</evidence>